<dbReference type="RefSeq" id="WP_140944865.1">
    <property type="nucleotide sequence ID" value="NZ_FAOO01000006.1"/>
</dbReference>
<protein>
    <submittedName>
        <fullName evidence="8">1,4-alpha-glucan branching enzyme</fullName>
    </submittedName>
</protein>
<dbReference type="OrthoDB" id="9803279at2"/>
<dbReference type="InterPro" id="IPR027291">
    <property type="entry name" value="Glyco_hydro_38_N_sf"/>
</dbReference>
<feature type="binding site" evidence="4">
    <location>
        <position position="312"/>
    </location>
    <ligand>
        <name>substrate</name>
    </ligand>
</feature>
<dbReference type="STRING" id="1643428.GCA_001442855_01095"/>
<evidence type="ECO:0000313" key="8">
    <source>
        <dbReference type="EMBL" id="CUU04910.1"/>
    </source>
</evidence>
<dbReference type="InterPro" id="IPR037090">
    <property type="entry name" value="57_glycoside_trans_central"/>
</dbReference>
<dbReference type="InterPro" id="IPR011330">
    <property type="entry name" value="Glyco_hydro/deAcase_b/a-brl"/>
</dbReference>
<feature type="binding site" evidence="4">
    <location>
        <position position="295"/>
    </location>
    <ligand>
        <name>substrate</name>
    </ligand>
</feature>
<dbReference type="Gene3D" id="1.20.1430.10">
    <property type="entry name" value="Families 57/38 glycoside transferase, middle domain"/>
    <property type="match status" value="1"/>
</dbReference>
<keyword evidence="9" id="KW-1185">Reference proteome</keyword>
<accession>A0A0S4N119</accession>
<dbReference type="GO" id="GO:0005576">
    <property type="term" value="C:extracellular region"/>
    <property type="evidence" value="ECO:0007669"/>
    <property type="project" value="TreeGrafter"/>
</dbReference>
<name>A0A0S4N119_9BACT</name>
<proteinExistence type="inferred from homology"/>
<feature type="binding site" evidence="4">
    <location>
        <position position="502"/>
    </location>
    <ligand>
        <name>substrate</name>
    </ligand>
</feature>
<comment type="similarity">
    <text evidence="1 5">Belongs to the glycosyl hydrolase 57 family.</text>
</comment>
<evidence type="ECO:0000256" key="1">
    <source>
        <dbReference type="ARBA" id="ARBA00006821"/>
    </source>
</evidence>
<evidence type="ECO:0000259" key="6">
    <source>
        <dbReference type="Pfam" id="PF03065"/>
    </source>
</evidence>
<dbReference type="GO" id="GO:0003844">
    <property type="term" value="F:1,4-alpha-glucan branching enzyme activity"/>
    <property type="evidence" value="ECO:0007669"/>
    <property type="project" value="InterPro"/>
</dbReference>
<feature type="active site" description="Proton donor" evidence="3">
    <location>
        <position position="388"/>
    </location>
</feature>
<dbReference type="Gene3D" id="3.20.110.10">
    <property type="entry name" value="Glycoside hydrolase 38, N terminal domain"/>
    <property type="match status" value="1"/>
</dbReference>
<dbReference type="GO" id="GO:0030979">
    <property type="term" value="P:alpha-glucan biosynthetic process"/>
    <property type="evidence" value="ECO:0007669"/>
    <property type="project" value="InterPro"/>
</dbReference>
<dbReference type="SUPFAM" id="SSF88688">
    <property type="entry name" value="Families 57/38 glycoside transferase middle domain"/>
    <property type="match status" value="1"/>
</dbReference>
<dbReference type="InterPro" id="IPR004300">
    <property type="entry name" value="Glyco_hydro_57_N"/>
</dbReference>
<reference evidence="9" key="1">
    <citation type="submission" date="2015-11" db="EMBL/GenBank/DDBJ databases">
        <authorList>
            <person name="Varghese N."/>
        </authorList>
    </citation>
    <scope>NUCLEOTIDE SEQUENCE [LARGE SCALE GENOMIC DNA]</scope>
</reference>
<feature type="domain" description="1,4-alpha-glucan branching enzyme C-terminal" evidence="7">
    <location>
        <begin position="461"/>
        <end position="569"/>
    </location>
</feature>
<dbReference type="InterPro" id="IPR015293">
    <property type="entry name" value="BE_C"/>
</dbReference>
<dbReference type="AlphaFoldDB" id="A0A0S4N119"/>
<evidence type="ECO:0000313" key="9">
    <source>
        <dbReference type="Proteomes" id="UP000320623"/>
    </source>
</evidence>
<evidence type="ECO:0000256" key="5">
    <source>
        <dbReference type="RuleBase" id="RU361196"/>
    </source>
</evidence>
<feature type="domain" description="Glycoside hydrolase family 57 N-terminal" evidence="6">
    <location>
        <begin position="6"/>
        <end position="437"/>
    </location>
</feature>
<keyword evidence="2 5" id="KW-0119">Carbohydrate metabolism</keyword>
<dbReference type="Proteomes" id="UP000320623">
    <property type="component" value="Unassembled WGS sequence"/>
</dbReference>
<feature type="active site" description="Nucleophile" evidence="3">
    <location>
        <position position="189"/>
    </location>
</feature>
<gene>
    <name evidence="8" type="ORF">JGI1_01120</name>
</gene>
<evidence type="ECO:0000256" key="4">
    <source>
        <dbReference type="PIRSR" id="PIRSR640042-2"/>
    </source>
</evidence>
<dbReference type="SUPFAM" id="SSF88713">
    <property type="entry name" value="Glycoside hydrolase/deacetylase"/>
    <property type="match status" value="1"/>
</dbReference>
<dbReference type="PANTHER" id="PTHR41695">
    <property type="entry name" value="1,4-ALPHA-GLUCAN BRANCHING ENZYME RV3031-RELATED"/>
    <property type="match status" value="1"/>
</dbReference>
<dbReference type="PANTHER" id="PTHR41695:SF1">
    <property type="entry name" value="1,4-ALPHA-GLUCAN BRANCHING ENZYME TK1436"/>
    <property type="match status" value="1"/>
</dbReference>
<sequence>MFGYFTLVLHTHLPYVVGHGRWPHGMDWLNEAVSECYIPLLNVFNELRNEGVNFKVTINISPILAEQLASREFSDEFLQYLDMRIKLAEEDEIEFKRTGRKNLAEVAKFWKEFYLGIKRSFIDAYHTDLLSAFRSLQDSGHIEIITCAATHAYLPLLALDTSVQAQIKLAVKTHEKYFGRKPEGIWLPECAYRPGYKWRIPVELEQNLTPVEYERKGVEEFLSENDLKFFFIDTATLRGGKTIGVYIERFEGLRKLWEQFESQVKYRPEEEKSPYEIYLVGSGKPEKRPVAVLTRDPKTGLQVWSGEWGYPGDAWYLDFHKKKFPSGLRYWRVTNPKADLADKLEYELEKVEERLEENSSHFVDLITATLKEHYDKTGKPGVLTAPYDTELFGHWWFEGPRFLKKVFQKLNNSEFVKPATASEAIEKSNPTTVVSLPEGSWGEGGYHYIWLNKDTEWTWRHIYPNEFKMREFAKKFHNSNDEKLIFMLKQLARELVLLQSSDWQFLISTISARDYAEMRVLLHHENFTRIAEIIERYTRTGELKFEDWNFVVECAQRDKVFDEIDPKWWAEVEFP</sequence>
<feature type="binding site" evidence="4">
    <location>
        <position position="441"/>
    </location>
    <ligand>
        <name>substrate</name>
    </ligand>
</feature>
<dbReference type="EMBL" id="FAOO01000006">
    <property type="protein sequence ID" value="CUU04910.1"/>
    <property type="molecule type" value="Genomic_DNA"/>
</dbReference>
<evidence type="ECO:0000259" key="7">
    <source>
        <dbReference type="Pfam" id="PF09210"/>
    </source>
</evidence>
<evidence type="ECO:0000256" key="3">
    <source>
        <dbReference type="PIRSR" id="PIRSR640042-1"/>
    </source>
</evidence>
<dbReference type="InterPro" id="IPR028995">
    <property type="entry name" value="Glyco_hydro_57/38_cen_sf"/>
</dbReference>
<dbReference type="InterPro" id="IPR040042">
    <property type="entry name" value="Branching_enz_MT3115-like"/>
</dbReference>
<dbReference type="Pfam" id="PF03065">
    <property type="entry name" value="Glyco_hydro_57"/>
    <property type="match status" value="1"/>
</dbReference>
<organism evidence="8 9">
    <name type="scientific">Candidatus Thermokryptus mobilis</name>
    <dbReference type="NCBI Taxonomy" id="1643428"/>
    <lineage>
        <taxon>Bacteria</taxon>
        <taxon>Pseudomonadati</taxon>
        <taxon>Candidatus Kryptoniota</taxon>
        <taxon>Candidatus Thermokryptus</taxon>
    </lineage>
</organism>
<evidence type="ECO:0000256" key="2">
    <source>
        <dbReference type="ARBA" id="ARBA00023277"/>
    </source>
</evidence>
<dbReference type="Pfam" id="PF09210">
    <property type="entry name" value="BE_C"/>
    <property type="match status" value="1"/>
</dbReference>